<keyword evidence="3" id="KW-1185">Reference proteome</keyword>
<dbReference type="AlphaFoldDB" id="A0A7R7DQF6"/>
<name>A0A7R7DQF6_9ACTN</name>
<dbReference type="KEGG" id="atl:Athai_31450"/>
<dbReference type="RefSeq" id="WP_203962134.1">
    <property type="nucleotide sequence ID" value="NZ_AP023355.1"/>
</dbReference>
<feature type="region of interest" description="Disordered" evidence="1">
    <location>
        <begin position="453"/>
        <end position="497"/>
    </location>
</feature>
<dbReference type="EMBL" id="AP023355">
    <property type="protein sequence ID" value="BCJ35642.1"/>
    <property type="molecule type" value="Genomic_DNA"/>
</dbReference>
<feature type="compositionally biased region" description="Low complexity" evidence="1">
    <location>
        <begin position="571"/>
        <end position="580"/>
    </location>
</feature>
<dbReference type="Proteomes" id="UP000611640">
    <property type="component" value="Chromosome"/>
</dbReference>
<evidence type="ECO:0000256" key="1">
    <source>
        <dbReference type="SAM" id="MobiDB-lite"/>
    </source>
</evidence>
<proteinExistence type="predicted"/>
<dbReference type="Gene3D" id="3.90.176.10">
    <property type="entry name" value="Toxin ADP-ribosyltransferase, Chain A, domain 1"/>
    <property type="match status" value="1"/>
</dbReference>
<feature type="region of interest" description="Disordered" evidence="1">
    <location>
        <begin position="509"/>
        <end position="696"/>
    </location>
</feature>
<feature type="compositionally biased region" description="Pro residues" evidence="1">
    <location>
        <begin position="597"/>
        <end position="614"/>
    </location>
</feature>
<evidence type="ECO:0000313" key="2">
    <source>
        <dbReference type="EMBL" id="BCJ35642.1"/>
    </source>
</evidence>
<evidence type="ECO:0000313" key="3">
    <source>
        <dbReference type="Proteomes" id="UP000611640"/>
    </source>
</evidence>
<feature type="compositionally biased region" description="Low complexity" evidence="1">
    <location>
        <begin position="672"/>
        <end position="689"/>
    </location>
</feature>
<feature type="compositionally biased region" description="Low complexity" evidence="1">
    <location>
        <begin position="482"/>
        <end position="497"/>
    </location>
</feature>
<accession>A0A7R7DQF6</accession>
<organism evidence="2 3">
    <name type="scientific">Actinocatenispora thailandica</name>
    <dbReference type="NCBI Taxonomy" id="227318"/>
    <lineage>
        <taxon>Bacteria</taxon>
        <taxon>Bacillati</taxon>
        <taxon>Actinomycetota</taxon>
        <taxon>Actinomycetes</taxon>
        <taxon>Micromonosporales</taxon>
        <taxon>Micromonosporaceae</taxon>
        <taxon>Actinocatenispora</taxon>
    </lineage>
</organism>
<protein>
    <recommendedName>
        <fullName evidence="4">ADP ribosyltransferase domain-containing protein</fullName>
    </recommendedName>
</protein>
<gene>
    <name evidence="2" type="ORF">Athai_31450</name>
</gene>
<feature type="compositionally biased region" description="Low complexity" evidence="1">
    <location>
        <begin position="615"/>
        <end position="629"/>
    </location>
</feature>
<sequence length="964" mass="100838">MPSIRGLLRNGEYEPGEPIVEHSVGHAHVLSRSEPSSALQALALPLAADPDNDIVLLDLQDELPVVAWESVASAVPRSRRRGIRLLAHGGQRGASIMIGQWLAQRLNRTVLAPNGDLVRGPGGVLFVYSKPDSGWMRLRPGRVPVWDSKRYPTPRWDSAASEYWTSSSTTGIEPMPSGVWIHDVRAPEVIAAHRGLLSANVPCQPEVLTVLLGCPGTAPVSLDDAARFWHGLDESVRARVRFVRYGDVRVPGGEAFGQALADFLGTGIVCYTGMPIGRPAVFEIRTIASNARPGWRPFVLELGYQPRNGSPAAGLGPALLSHRIPLPRAEEVSPRIYWYAPDAVIEIVQSGLWVRPPAEPTNAAQVRSVPLDPDVAALIFDDAVPARAQRMRVLAEDLAGQLDRSVGAASVLCAASALATRRELPPSVAAALATLAPAPAVARLEAADQAPATLGPRAPAAPADGTLSPRGADDAPAGRDTPAGPAQVAPAAPEQPHPAVLSDAALGWAPPEWLPAGQPDGSAPEDDNREPGDAGHAGGAAAAPAAGGPGAPDPAVTEPTGSRDDPPPDAGRPAEADAAGSTTAHPAREQNPMPSLGRPPSPSLPPDAPFPPPAGDGAPDTGAAPPGDGAHLRAGTEPTAPGAASTEDGTAPTPPGAQQIRPDDPPAVLGDVAAGGPAATVPTGTVARPQPVPAAKASALIPRRGLDNERSWLRRSLSRDFDTLASSVARIMSEHPGMTGGAGTNNDDVLVDSVAVRLYLSSRGIGIDAGLRSGRGGPHVPFARCTAAGLSRLPSFRGTAVLRADLTDSEWAFYRDRRLVTDWSFVNMLSAPCANQRGDTDVLVWSMTARRTALLEPDGDEHVDDRVVFLPGTNFKVLAVEAGTPERRGAVLLREIGSSEIDEEGNVDRNRLSLDELAIKSLRRSVERWTDGERRQRTGTATAARFGVLPGLAGPVREMEVALP</sequence>
<reference evidence="2 3" key="1">
    <citation type="submission" date="2020-08" db="EMBL/GenBank/DDBJ databases">
        <title>Whole genome shotgun sequence of Actinocatenispora thailandica NBRC 105041.</title>
        <authorList>
            <person name="Komaki H."/>
            <person name="Tamura T."/>
        </authorList>
    </citation>
    <scope>NUCLEOTIDE SEQUENCE [LARGE SCALE GENOMIC DNA]</scope>
    <source>
        <strain evidence="2 3">NBRC 105041</strain>
    </source>
</reference>
<evidence type="ECO:0008006" key="4">
    <source>
        <dbReference type="Google" id="ProtNLM"/>
    </source>
</evidence>